<dbReference type="InterPro" id="IPR023214">
    <property type="entry name" value="HAD_sf"/>
</dbReference>
<dbReference type="Gene3D" id="3.30.1240.10">
    <property type="match status" value="1"/>
</dbReference>
<dbReference type="SUPFAM" id="SSF56784">
    <property type="entry name" value="HAD-like"/>
    <property type="match status" value="1"/>
</dbReference>
<comment type="caution">
    <text evidence="1">The sequence shown here is derived from an EMBL/GenBank/DDBJ whole genome shotgun (WGS) entry which is preliminary data.</text>
</comment>
<keyword evidence="2" id="KW-1185">Reference proteome</keyword>
<gene>
    <name evidence="1" type="ORF">H6A01_07810</name>
</gene>
<accession>A0ABS2GGB2</accession>
<name>A0ABS2GGB2_9FIRM</name>
<dbReference type="InterPro" id="IPR000150">
    <property type="entry name" value="Cof"/>
</dbReference>
<dbReference type="PROSITE" id="PS01228">
    <property type="entry name" value="COF_1"/>
    <property type="match status" value="1"/>
</dbReference>
<dbReference type="Pfam" id="PF08282">
    <property type="entry name" value="Hydrolase_3"/>
    <property type="match status" value="1"/>
</dbReference>
<dbReference type="CDD" id="cd07516">
    <property type="entry name" value="HAD_Pase"/>
    <property type="match status" value="1"/>
</dbReference>
<dbReference type="NCBIfam" id="TIGR00099">
    <property type="entry name" value="Cof-subfamily"/>
    <property type="match status" value="1"/>
</dbReference>
<dbReference type="Proteomes" id="UP000707138">
    <property type="component" value="Unassembled WGS sequence"/>
</dbReference>
<proteinExistence type="predicted"/>
<dbReference type="NCBIfam" id="TIGR01484">
    <property type="entry name" value="HAD-SF-IIB"/>
    <property type="match status" value="1"/>
</dbReference>
<dbReference type="RefSeq" id="WP_205088182.1">
    <property type="nucleotide sequence ID" value="NZ_JACJLA010000014.1"/>
</dbReference>
<sequence length="284" mass="31002">MAVQTMKEIRLIVSDVDGTLVNNKKKITPGTMAAVTKAQAAGIRFAIASGRAWGEMDEILTTLPMVEDFICSNGALVVHYHEGKETTLFRESFSREQTKAILMALKDVDVYIEAYSGSHIYGEEACVSHFSDYVSDTIAPLIMATRQMVPHMIDYVLEKQLPIEKVQIFYGTEGKKQQAKRLVEELGMFTVIESSEGNLEFVLPQISKGRAVKALADSMGITAAQVMTIGDSNNDLSMLTYAGTSFAMASGEDTAKQAAKYITASNEEDGVAQAIYTVLARQGK</sequence>
<dbReference type="PANTHER" id="PTHR10000:SF8">
    <property type="entry name" value="HAD SUPERFAMILY HYDROLASE-LIKE, TYPE 3"/>
    <property type="match status" value="1"/>
</dbReference>
<dbReference type="Gene3D" id="3.40.50.1000">
    <property type="entry name" value="HAD superfamily/HAD-like"/>
    <property type="match status" value="1"/>
</dbReference>
<dbReference type="InterPro" id="IPR006379">
    <property type="entry name" value="HAD-SF_hydro_IIB"/>
</dbReference>
<dbReference type="PANTHER" id="PTHR10000">
    <property type="entry name" value="PHOSPHOSERINE PHOSPHATASE"/>
    <property type="match status" value="1"/>
</dbReference>
<reference evidence="1 2" key="1">
    <citation type="journal article" date="2021" name="Sci. Rep.">
        <title>The distribution of antibiotic resistance genes in chicken gut microbiota commensals.</title>
        <authorList>
            <person name="Juricova H."/>
            <person name="Matiasovicova J."/>
            <person name="Kubasova T."/>
            <person name="Cejkova D."/>
            <person name="Rychlik I."/>
        </authorList>
    </citation>
    <scope>NUCLEOTIDE SEQUENCE [LARGE SCALE GENOMIC DNA]</scope>
    <source>
        <strain evidence="1 2">An537</strain>
    </source>
</reference>
<dbReference type="InterPro" id="IPR036412">
    <property type="entry name" value="HAD-like_sf"/>
</dbReference>
<evidence type="ECO:0000313" key="2">
    <source>
        <dbReference type="Proteomes" id="UP000707138"/>
    </source>
</evidence>
<dbReference type="SFLD" id="SFLDS00003">
    <property type="entry name" value="Haloacid_Dehalogenase"/>
    <property type="match status" value="1"/>
</dbReference>
<organism evidence="1 2">
    <name type="scientific">Veillonella magna</name>
    <dbReference type="NCBI Taxonomy" id="464322"/>
    <lineage>
        <taxon>Bacteria</taxon>
        <taxon>Bacillati</taxon>
        <taxon>Bacillota</taxon>
        <taxon>Negativicutes</taxon>
        <taxon>Veillonellales</taxon>
        <taxon>Veillonellaceae</taxon>
        <taxon>Veillonella</taxon>
    </lineage>
</organism>
<dbReference type="PROSITE" id="PS01229">
    <property type="entry name" value="COF_2"/>
    <property type="match status" value="1"/>
</dbReference>
<protein>
    <submittedName>
        <fullName evidence="1">HAD family phosphatase</fullName>
    </submittedName>
</protein>
<dbReference type="SFLD" id="SFLDG01140">
    <property type="entry name" value="C2.B:_Phosphomannomutase_and_P"/>
    <property type="match status" value="1"/>
</dbReference>
<dbReference type="EMBL" id="JACJLA010000014">
    <property type="protein sequence ID" value="MBM6913224.1"/>
    <property type="molecule type" value="Genomic_DNA"/>
</dbReference>
<evidence type="ECO:0000313" key="1">
    <source>
        <dbReference type="EMBL" id="MBM6913224.1"/>
    </source>
</evidence>